<dbReference type="GO" id="GO:0048185">
    <property type="term" value="F:activin binding"/>
    <property type="evidence" value="ECO:0007669"/>
    <property type="project" value="TreeGrafter"/>
</dbReference>
<dbReference type="Proteomes" id="UP000828236">
    <property type="component" value="Unassembled WGS sequence"/>
</dbReference>
<dbReference type="Gene3D" id="1.10.510.10">
    <property type="entry name" value="Transferase(Phosphotransferase) domain 1"/>
    <property type="match status" value="1"/>
</dbReference>
<reference evidence="17" key="2">
    <citation type="journal article" date="2021" name="World Allergy Organ. J.">
        <title>Chromosome-level assembly of Dermatophagoides farinae genome and transcriptome reveals two novel allergens Der f 37 and Der f 39.</title>
        <authorList>
            <person name="Chen J."/>
            <person name="Cai Z."/>
            <person name="Fan D."/>
            <person name="Hu J."/>
            <person name="Hou Y."/>
            <person name="He Y."/>
            <person name="Zhang Z."/>
            <person name="Zhao Z."/>
            <person name="Gao P."/>
            <person name="Hu W."/>
            <person name="Sun J."/>
            <person name="Li J."/>
            <person name="Ji K."/>
        </authorList>
    </citation>
    <scope>NUCLEOTIDE SEQUENCE</scope>
    <source>
        <strain evidence="17">JKM2019</strain>
    </source>
</reference>
<evidence type="ECO:0000256" key="4">
    <source>
        <dbReference type="ARBA" id="ARBA00022679"/>
    </source>
</evidence>
<keyword evidence="13 15" id="KW-0472">Membrane</keyword>
<organism evidence="17">
    <name type="scientific">Dermatophagoides farinae</name>
    <name type="common">American house dust mite</name>
    <dbReference type="NCBI Taxonomy" id="6954"/>
    <lineage>
        <taxon>Eukaryota</taxon>
        <taxon>Metazoa</taxon>
        <taxon>Ecdysozoa</taxon>
        <taxon>Arthropoda</taxon>
        <taxon>Chelicerata</taxon>
        <taxon>Arachnida</taxon>
        <taxon>Acari</taxon>
        <taxon>Acariformes</taxon>
        <taxon>Sarcoptiformes</taxon>
        <taxon>Astigmata</taxon>
        <taxon>Psoroptidia</taxon>
        <taxon>Analgoidea</taxon>
        <taxon>Pyroglyphidae</taxon>
        <taxon>Dermatophagoidinae</taxon>
        <taxon>Dermatophagoides</taxon>
    </lineage>
</organism>
<keyword evidence="11 15" id="KW-0460">Magnesium</keyword>
<comment type="similarity">
    <text evidence="2 15">Belongs to the protein kinase superfamily. TKL Ser/Thr protein kinase family. TGFB receptor subfamily.</text>
</comment>
<feature type="transmembrane region" description="Helical" evidence="15">
    <location>
        <begin position="175"/>
        <end position="199"/>
    </location>
</feature>
<keyword evidence="6 15" id="KW-0479">Metal-binding</keyword>
<dbReference type="EMBL" id="SDOV01000006">
    <property type="protein sequence ID" value="KAH7640166.1"/>
    <property type="molecule type" value="Genomic_DNA"/>
</dbReference>
<dbReference type="SUPFAM" id="SSF57302">
    <property type="entry name" value="Snake toxin-like"/>
    <property type="match status" value="1"/>
</dbReference>
<keyword evidence="14 15" id="KW-0675">Receptor</keyword>
<dbReference type="GO" id="GO:0046872">
    <property type="term" value="F:metal ion binding"/>
    <property type="evidence" value="ECO:0007669"/>
    <property type="project" value="UniProtKB-KW"/>
</dbReference>
<dbReference type="FunFam" id="3.30.200.20:FF:000094">
    <property type="entry name" value="Serine/threonine-protein kinase receptor"/>
    <property type="match status" value="1"/>
</dbReference>
<dbReference type="AlphaFoldDB" id="A0A9D4NW65"/>
<dbReference type="GO" id="GO:0005524">
    <property type="term" value="F:ATP binding"/>
    <property type="evidence" value="ECO:0007669"/>
    <property type="project" value="UniProtKB-UniRule"/>
</dbReference>
<evidence type="ECO:0000256" key="3">
    <source>
        <dbReference type="ARBA" id="ARBA00022527"/>
    </source>
</evidence>
<comment type="cofactor">
    <cofactor evidence="15">
        <name>Mg(2+)</name>
        <dbReference type="ChEBI" id="CHEBI:18420"/>
    </cofactor>
    <cofactor evidence="15">
        <name>Mn(2+)</name>
        <dbReference type="ChEBI" id="CHEBI:29035"/>
    </cofactor>
</comment>
<dbReference type="InterPro" id="IPR045860">
    <property type="entry name" value="Snake_toxin-like_sf"/>
</dbReference>
<dbReference type="InterPro" id="IPR000333">
    <property type="entry name" value="TGFB_receptor"/>
</dbReference>
<accession>A0A9D4NW65</accession>
<comment type="caution">
    <text evidence="17">The sequence shown here is derived from an EMBL/GenBank/DDBJ whole genome shotgun (WGS) entry which is preliminary data.</text>
</comment>
<evidence type="ECO:0000259" key="16">
    <source>
        <dbReference type="PROSITE" id="PS50011"/>
    </source>
</evidence>
<evidence type="ECO:0000256" key="15">
    <source>
        <dbReference type="RuleBase" id="RU361271"/>
    </source>
</evidence>
<evidence type="ECO:0000256" key="1">
    <source>
        <dbReference type="ARBA" id="ARBA00004479"/>
    </source>
</evidence>
<evidence type="ECO:0000256" key="2">
    <source>
        <dbReference type="ARBA" id="ARBA00009605"/>
    </source>
</evidence>
<evidence type="ECO:0000256" key="14">
    <source>
        <dbReference type="ARBA" id="ARBA00023170"/>
    </source>
</evidence>
<evidence type="ECO:0000313" key="17">
    <source>
        <dbReference type="EMBL" id="KAH7640166.1"/>
    </source>
</evidence>
<reference evidence="17" key="1">
    <citation type="submission" date="2020-06" db="EMBL/GenBank/DDBJ databases">
        <authorList>
            <person name="Ji K."/>
            <person name="Li J."/>
        </authorList>
    </citation>
    <scope>NUCLEOTIDE SEQUENCE</scope>
    <source>
        <strain evidence="17">JKM2019</strain>
        <tissue evidence="17">Whole body</tissue>
    </source>
</reference>
<dbReference type="InterPro" id="IPR008271">
    <property type="entry name" value="Ser/Thr_kinase_AS"/>
</dbReference>
<sequence length="634" mass="71284">MNNRREFVPLAEIKSGQYDDRQVKCLYYNRTLCQQTGNKGCGESVQICPSIDNSDHNTGDAYCYALWRNSTDEGVQLVFKGCWFGASKSCSNDEIYGQSSSSSTFMPNQQHHKAPCVPTHPPKQKDLNFCCCKGILCNEEVKQMPELLLYSTPPPEEPGVITTTKESHDYRLSDIIFYVLLIMAIIFLASVASMIVYFFGKCPRKPHTDDVPTHEPLLIDGTNLPTIGYNAHPITLKEALANGKFGTVYQAVDGHNRQVAVKVFSMQDRSSWQIEKDVYSLPQMEHDNILKYLGAERKGEGLGLEFWIITEYHPNGSLHEYLKSHTVTWNNLLKIIQGIGLGLAHLHEEIPARENKDAKPSVAHRDFKSKNVLLGNNFRACIADFGLALVFYPNTTCGDAHGQVGTRRYMAPEVLEGAINFTRDSFLKIDMYACGLVLWELVSRCSYNEIPCDEYSLPFENEVGPNPTIEDMQDIVAQQKKRPHIKDSWLKHPGMALIVSTMQDCWDQEAEARISAETICERINSLKLNNDSTFNQANISSSNNHRTAMATTTTTTPIMATTNNNNLNNNHHVNNNQKNLNTTFLPNIHLHHHHLNHNGGGSPMRIMIASHNNNINNNQTSANGVAYMYRETGT</sequence>
<keyword evidence="8 15" id="KW-0547">Nucleotide-binding</keyword>
<evidence type="ECO:0000256" key="11">
    <source>
        <dbReference type="ARBA" id="ARBA00022842"/>
    </source>
</evidence>
<dbReference type="PROSITE" id="PS00108">
    <property type="entry name" value="PROTEIN_KINASE_ST"/>
    <property type="match status" value="1"/>
</dbReference>
<dbReference type="PANTHER" id="PTHR23255">
    <property type="entry name" value="TRANSFORMING GROWTH FACTOR-BETA RECEPTOR TYPE I AND II"/>
    <property type="match status" value="1"/>
</dbReference>
<evidence type="ECO:0000256" key="7">
    <source>
        <dbReference type="ARBA" id="ARBA00022729"/>
    </source>
</evidence>
<comment type="subcellular location">
    <subcellularLocation>
        <location evidence="1 15">Membrane</location>
        <topology evidence="1 15">Single-pass type I membrane protein</topology>
    </subcellularLocation>
</comment>
<dbReference type="GO" id="GO:0017002">
    <property type="term" value="F:activin receptor activity"/>
    <property type="evidence" value="ECO:0007669"/>
    <property type="project" value="TreeGrafter"/>
</dbReference>
<name>A0A9D4NW65_DERFA</name>
<dbReference type="InterPro" id="IPR000719">
    <property type="entry name" value="Prot_kinase_dom"/>
</dbReference>
<feature type="domain" description="Protein kinase" evidence="16">
    <location>
        <begin position="234"/>
        <end position="534"/>
    </location>
</feature>
<proteinExistence type="inferred from homology"/>
<evidence type="ECO:0000256" key="5">
    <source>
        <dbReference type="ARBA" id="ARBA00022692"/>
    </source>
</evidence>
<dbReference type="CDD" id="cd23615">
    <property type="entry name" value="TFP_LU_ECD_ACVR2"/>
    <property type="match status" value="1"/>
</dbReference>
<comment type="catalytic activity">
    <reaction evidence="15">
        <text>L-threonyl-[receptor-protein] + ATP = O-phospho-L-threonyl-[receptor-protein] + ADP + H(+)</text>
        <dbReference type="Rhea" id="RHEA:44880"/>
        <dbReference type="Rhea" id="RHEA-COMP:11024"/>
        <dbReference type="Rhea" id="RHEA-COMP:11025"/>
        <dbReference type="ChEBI" id="CHEBI:15378"/>
        <dbReference type="ChEBI" id="CHEBI:30013"/>
        <dbReference type="ChEBI" id="CHEBI:30616"/>
        <dbReference type="ChEBI" id="CHEBI:61977"/>
        <dbReference type="ChEBI" id="CHEBI:456216"/>
        <dbReference type="EC" id="2.7.11.30"/>
    </reaction>
</comment>
<dbReference type="PANTHER" id="PTHR23255:SF98">
    <property type="entry name" value="SERINE_THREONINE-PROTEIN KINASE RECEPTOR"/>
    <property type="match status" value="1"/>
</dbReference>
<keyword evidence="7" id="KW-0732">Signal</keyword>
<keyword evidence="15" id="KW-0464">Manganese</keyword>
<dbReference type="GO" id="GO:0071363">
    <property type="term" value="P:cellular response to growth factor stimulus"/>
    <property type="evidence" value="ECO:0007669"/>
    <property type="project" value="TreeGrafter"/>
</dbReference>
<dbReference type="Pfam" id="PF07714">
    <property type="entry name" value="PK_Tyr_Ser-Thr"/>
    <property type="match status" value="1"/>
</dbReference>
<evidence type="ECO:0000256" key="12">
    <source>
        <dbReference type="ARBA" id="ARBA00022989"/>
    </source>
</evidence>
<dbReference type="InterPro" id="IPR001245">
    <property type="entry name" value="Ser-Thr/Tyr_kinase_cat_dom"/>
</dbReference>
<dbReference type="InterPro" id="IPR011009">
    <property type="entry name" value="Kinase-like_dom_sf"/>
</dbReference>
<evidence type="ECO:0000256" key="6">
    <source>
        <dbReference type="ARBA" id="ARBA00022723"/>
    </source>
</evidence>
<keyword evidence="5 15" id="KW-0812">Transmembrane</keyword>
<gene>
    <name evidence="17" type="ORF">HUG17_10646</name>
</gene>
<dbReference type="CDD" id="cd14053">
    <property type="entry name" value="STKc_ACVR2"/>
    <property type="match status" value="1"/>
</dbReference>
<dbReference type="PROSITE" id="PS50011">
    <property type="entry name" value="PROTEIN_KINASE_DOM"/>
    <property type="match status" value="1"/>
</dbReference>
<keyword evidence="4 15" id="KW-0808">Transferase</keyword>
<keyword evidence="9 15" id="KW-0418">Kinase</keyword>
<keyword evidence="10 15" id="KW-0067">ATP-binding</keyword>
<dbReference type="PRINTS" id="PR00653">
    <property type="entry name" value="ACTIVIN2R"/>
</dbReference>
<dbReference type="EC" id="2.7.11.30" evidence="15"/>
<dbReference type="SUPFAM" id="SSF56112">
    <property type="entry name" value="Protein kinase-like (PK-like)"/>
    <property type="match status" value="1"/>
</dbReference>
<dbReference type="GO" id="GO:0048179">
    <property type="term" value="C:activin receptor complex"/>
    <property type="evidence" value="ECO:0007669"/>
    <property type="project" value="TreeGrafter"/>
</dbReference>
<evidence type="ECO:0000256" key="9">
    <source>
        <dbReference type="ARBA" id="ARBA00022777"/>
    </source>
</evidence>
<dbReference type="Gene3D" id="2.10.60.10">
    <property type="entry name" value="CD59"/>
    <property type="match status" value="1"/>
</dbReference>
<keyword evidence="3 15" id="KW-0723">Serine/threonine-protein kinase</keyword>
<protein>
    <recommendedName>
        <fullName evidence="15">Serine/threonine-protein kinase receptor</fullName>
        <ecNumber evidence="15">2.7.11.30</ecNumber>
    </recommendedName>
</protein>
<evidence type="ECO:0000256" key="10">
    <source>
        <dbReference type="ARBA" id="ARBA00022840"/>
    </source>
</evidence>
<dbReference type="Gene3D" id="3.30.200.20">
    <property type="entry name" value="Phosphorylase Kinase, domain 1"/>
    <property type="match status" value="1"/>
</dbReference>
<keyword evidence="12 15" id="KW-1133">Transmembrane helix</keyword>
<evidence type="ECO:0000256" key="13">
    <source>
        <dbReference type="ARBA" id="ARBA00023136"/>
    </source>
</evidence>
<evidence type="ECO:0000256" key="8">
    <source>
        <dbReference type="ARBA" id="ARBA00022741"/>
    </source>
</evidence>